<dbReference type="GO" id="GO:0070475">
    <property type="term" value="P:rRNA base methylation"/>
    <property type="evidence" value="ECO:0007669"/>
    <property type="project" value="TreeGrafter"/>
</dbReference>
<name>A0A9E7DBT0_9ACTO</name>
<dbReference type="EMBL" id="CP097095">
    <property type="protein sequence ID" value="UQF78976.1"/>
    <property type="molecule type" value="Genomic_DNA"/>
</dbReference>
<dbReference type="Gene3D" id="2.40.50.140">
    <property type="entry name" value="Nucleic acid-binding proteins"/>
    <property type="match status" value="1"/>
</dbReference>
<dbReference type="PANTHER" id="PTHR11061:SF30">
    <property type="entry name" value="TRNA (URACIL(54)-C(5))-METHYLTRANSFERASE"/>
    <property type="match status" value="1"/>
</dbReference>
<feature type="binding site" evidence="4">
    <location>
        <position position="286"/>
    </location>
    <ligand>
        <name>S-adenosyl-L-methionine</name>
        <dbReference type="ChEBI" id="CHEBI:59789"/>
    </ligand>
</feature>
<feature type="active site" description="Nucleophile" evidence="4">
    <location>
        <position position="377"/>
    </location>
</feature>
<reference evidence="6" key="1">
    <citation type="submission" date="2022-05" db="EMBL/GenBank/DDBJ databases">
        <title>Using nanopore sequencing to obtain complete genomes from saliva samples.</title>
        <authorList>
            <person name="Baker J.L."/>
        </authorList>
    </citation>
    <scope>NUCLEOTIDE SEQUENCE</scope>
    <source>
        <strain evidence="6">JCVI-JB-Ag32</strain>
    </source>
</reference>
<dbReference type="SUPFAM" id="SSF53335">
    <property type="entry name" value="S-adenosyl-L-methionine-dependent methyltransferases"/>
    <property type="match status" value="1"/>
</dbReference>
<dbReference type="SUPFAM" id="SSF50249">
    <property type="entry name" value="Nucleic acid-binding proteins"/>
    <property type="match status" value="1"/>
</dbReference>
<sequence>MSELVGSELVVEVGKPAHGGYCLAHIDQGTVFVRFALPGEKVRIRITNRSKRVLFADAIEILTPSPDRVPSVWPAAGPGGVGGGELAHVSLKAQRTWKRWVLQDCLTRLGGAQVAEQLSQVGLPQVQALGSDGDEHAKGLGRRSRVELTVSPAGQLGMHGYRSKKVIALDSMPLAAPAIRDLELFSRKAWRHLLKPGARVRAVAPSGGQAMVSVGEQVYGSNAKPSSRRRVQEVVDASGLGLGQLHYQVHVNGFWQVHPLAPTTLVREVVGQALAGMDNPKTLELYSGAGLFTLPLSLLGAQVTALEGSLQAVRDGRRNLHDQGARLVHANVDAAAVSQYGDGAQLVVLDPPRAGAGREVVEAIGQLQAQRVVLVACDPAALARDLGLFVAQGYQLEHMAAFDLFPHTHHFETVCVLSKVA</sequence>
<keyword evidence="1 4" id="KW-0489">Methyltransferase</keyword>
<dbReference type="CDD" id="cd02440">
    <property type="entry name" value="AdoMet_MTases"/>
    <property type="match status" value="1"/>
</dbReference>
<dbReference type="GO" id="GO:0070041">
    <property type="term" value="F:rRNA (uridine-C5-)-methyltransferase activity"/>
    <property type="evidence" value="ECO:0007669"/>
    <property type="project" value="TreeGrafter"/>
</dbReference>
<dbReference type="InterPro" id="IPR010280">
    <property type="entry name" value="U5_MeTrfase_fam"/>
</dbReference>
<dbReference type="Gene3D" id="3.40.50.150">
    <property type="entry name" value="Vaccinia Virus protein VP39"/>
    <property type="match status" value="1"/>
</dbReference>
<evidence type="ECO:0000256" key="2">
    <source>
        <dbReference type="ARBA" id="ARBA00022679"/>
    </source>
</evidence>
<dbReference type="PROSITE" id="PS01231">
    <property type="entry name" value="TRMA_2"/>
    <property type="match status" value="1"/>
</dbReference>
<dbReference type="AlphaFoldDB" id="A0A9E7DBT0"/>
<evidence type="ECO:0000259" key="5">
    <source>
        <dbReference type="PROSITE" id="PS50926"/>
    </source>
</evidence>
<feature type="binding site" evidence="4">
    <location>
        <position position="350"/>
    </location>
    <ligand>
        <name>S-adenosyl-L-methionine</name>
        <dbReference type="ChEBI" id="CHEBI:59789"/>
    </ligand>
</feature>
<evidence type="ECO:0000256" key="1">
    <source>
        <dbReference type="ARBA" id="ARBA00022603"/>
    </source>
</evidence>
<dbReference type="InterPro" id="IPR002792">
    <property type="entry name" value="TRAM_dom"/>
</dbReference>
<dbReference type="PANTHER" id="PTHR11061">
    <property type="entry name" value="RNA M5U METHYLTRANSFERASE"/>
    <property type="match status" value="1"/>
</dbReference>
<feature type="binding site" evidence="4">
    <location>
        <position position="307"/>
    </location>
    <ligand>
        <name>S-adenosyl-L-methionine</name>
        <dbReference type="ChEBI" id="CHEBI:59789"/>
    </ligand>
</feature>
<dbReference type="InterPro" id="IPR030391">
    <property type="entry name" value="MeTrfase_TrmA_CS"/>
</dbReference>
<dbReference type="Pfam" id="PF05958">
    <property type="entry name" value="tRNA_U5-meth_tr"/>
    <property type="match status" value="1"/>
</dbReference>
<dbReference type="Pfam" id="PF01938">
    <property type="entry name" value="TRAM"/>
    <property type="match status" value="1"/>
</dbReference>
<feature type="domain" description="TRAM" evidence="5">
    <location>
        <begin position="2"/>
        <end position="60"/>
    </location>
</feature>
<gene>
    <name evidence="6" type="ORF">M3I41_04990</name>
</gene>
<keyword evidence="3 4" id="KW-0949">S-adenosyl-L-methionine</keyword>
<dbReference type="Proteomes" id="UP000830236">
    <property type="component" value="Chromosome"/>
</dbReference>
<evidence type="ECO:0000256" key="3">
    <source>
        <dbReference type="ARBA" id="ARBA00022691"/>
    </source>
</evidence>
<evidence type="ECO:0000313" key="7">
    <source>
        <dbReference type="Proteomes" id="UP000830236"/>
    </source>
</evidence>
<dbReference type="PROSITE" id="PS51687">
    <property type="entry name" value="SAM_MT_RNA_M5U"/>
    <property type="match status" value="1"/>
</dbReference>
<organism evidence="6 7">
    <name type="scientific">Actinomyces graevenitzii</name>
    <dbReference type="NCBI Taxonomy" id="55565"/>
    <lineage>
        <taxon>Bacteria</taxon>
        <taxon>Bacillati</taxon>
        <taxon>Actinomycetota</taxon>
        <taxon>Actinomycetes</taxon>
        <taxon>Actinomycetales</taxon>
        <taxon>Actinomycetaceae</taxon>
        <taxon>Actinomyces</taxon>
    </lineage>
</organism>
<proteinExistence type="inferred from homology"/>
<dbReference type="InterPro" id="IPR029063">
    <property type="entry name" value="SAM-dependent_MTases_sf"/>
</dbReference>
<keyword evidence="2 4" id="KW-0808">Transferase</keyword>
<evidence type="ECO:0000256" key="4">
    <source>
        <dbReference type="PROSITE-ProRule" id="PRU01024"/>
    </source>
</evidence>
<evidence type="ECO:0000313" key="6">
    <source>
        <dbReference type="EMBL" id="UQF78976.1"/>
    </source>
</evidence>
<dbReference type="KEGG" id="agh:M3I41_04990"/>
<accession>A0A9E7DBT0</accession>
<feature type="binding site" evidence="4">
    <location>
        <position position="256"/>
    </location>
    <ligand>
        <name>S-adenosyl-L-methionine</name>
        <dbReference type="ChEBI" id="CHEBI:59789"/>
    </ligand>
</feature>
<dbReference type="Gene3D" id="2.40.50.1070">
    <property type="match status" value="1"/>
</dbReference>
<comment type="similarity">
    <text evidence="4">Belongs to the class I-like SAM-binding methyltransferase superfamily. RNA M5U methyltransferase family.</text>
</comment>
<protein>
    <submittedName>
        <fullName evidence="6">TRAM domain-containing protein</fullName>
    </submittedName>
</protein>
<dbReference type="InterPro" id="IPR012340">
    <property type="entry name" value="NA-bd_OB-fold"/>
</dbReference>
<dbReference type="PROSITE" id="PS50926">
    <property type="entry name" value="TRAM"/>
    <property type="match status" value="1"/>
</dbReference>